<accession>A0A1G2Q5V5</accession>
<evidence type="ECO:0000313" key="2">
    <source>
        <dbReference type="EMBL" id="OHA55944.1"/>
    </source>
</evidence>
<dbReference type="Proteomes" id="UP000177575">
    <property type="component" value="Unassembled WGS sequence"/>
</dbReference>
<keyword evidence="1" id="KW-0812">Transmembrane</keyword>
<comment type="caution">
    <text evidence="2">The sequence shown here is derived from an EMBL/GenBank/DDBJ whole genome shotgun (WGS) entry which is preliminary data.</text>
</comment>
<dbReference type="AlphaFoldDB" id="A0A1G2Q5V5"/>
<dbReference type="EMBL" id="MHTC01000001">
    <property type="protein sequence ID" value="OHA55944.1"/>
    <property type="molecule type" value="Genomic_DNA"/>
</dbReference>
<sequence>MTTNKFPVTTKVATLALPTREAHVAATVWPGPRGMLLFLAELNLAPQTRQEFLQKINGEIERVWQEVKLMPQSADEILETIIVPINNQLASSERLLGNPLSPRYQMLLAYLSGQKIALAELGLIDAFVISPNKLNNVLVASSQHRGRKQSGTFDNLISGELIPGENLLLATPALTDYFSWDRLRQLISDRAPGQALREIERYMLQLKTHPPLGLICLKMSLASDIESTDSSISHLLNTQAQTDSLLQPKLISYLKSKFTRGKATANKFTTTESTGLTKPITSTKEKPAGGLTLIFGKISRGFKRLAWLGSRESAKVTIAWWLEAKIIQWRRLAKSKRAILLLGLVILLAFSQSIVNLGRNRIKSVDSEYYNQLVTEITEKQAEIEGVLIYGDHDKALILFNEVKAKLEQLPHNTSSRQEQWQALQANLSLLARRLQYLNEVTNPEAWSQLPAPTNNQSWGQLAALGNQIIVIGSKDKLLTLSADGKVKDIISLPGELSNTTKTIPLQNDLLLINQDNKTGLYTASTNKISVLTQNLELQDGGWYQGGIYYLSQTSRTIWRAGLQGTTLASPTRWLRPAQGELPNAISLIVDGSIYVATATGVEKYNRGLKQDFNIAPVNPPLNAITKIYTASDTDYLYLWEKNNKRLVVYDKTGKLIIQITLPTLESTTAVAIDGVNKLLYVLSGNTIYRVPILAPVTR</sequence>
<feature type="transmembrane region" description="Helical" evidence="1">
    <location>
        <begin position="338"/>
        <end position="355"/>
    </location>
</feature>
<organism evidence="2 3">
    <name type="scientific">Candidatus Veblenbacteria bacterium RIFOXYB1_FULL_43_13</name>
    <dbReference type="NCBI Taxonomy" id="1802426"/>
    <lineage>
        <taxon>Bacteria</taxon>
        <taxon>Candidatus Vebleniibacteriota</taxon>
    </lineage>
</organism>
<gene>
    <name evidence="2" type="ORF">A2388_00175</name>
</gene>
<evidence type="ECO:0000256" key="1">
    <source>
        <dbReference type="SAM" id="Phobius"/>
    </source>
</evidence>
<evidence type="ECO:0000313" key="3">
    <source>
        <dbReference type="Proteomes" id="UP000177575"/>
    </source>
</evidence>
<keyword evidence="1" id="KW-1133">Transmembrane helix</keyword>
<name>A0A1G2Q5V5_9BACT</name>
<protein>
    <submittedName>
        <fullName evidence="2">Uncharacterized protein</fullName>
    </submittedName>
</protein>
<reference evidence="2 3" key="1">
    <citation type="journal article" date="2016" name="Nat. Commun.">
        <title>Thousands of microbial genomes shed light on interconnected biogeochemical processes in an aquifer system.</title>
        <authorList>
            <person name="Anantharaman K."/>
            <person name="Brown C.T."/>
            <person name="Hug L.A."/>
            <person name="Sharon I."/>
            <person name="Castelle C.J."/>
            <person name="Probst A.J."/>
            <person name="Thomas B.C."/>
            <person name="Singh A."/>
            <person name="Wilkins M.J."/>
            <person name="Karaoz U."/>
            <person name="Brodie E.L."/>
            <person name="Williams K.H."/>
            <person name="Hubbard S.S."/>
            <person name="Banfield J.F."/>
        </authorList>
    </citation>
    <scope>NUCLEOTIDE SEQUENCE [LARGE SCALE GENOMIC DNA]</scope>
</reference>
<keyword evidence="1" id="KW-0472">Membrane</keyword>
<proteinExistence type="predicted"/>
<dbReference type="SUPFAM" id="SSF63825">
    <property type="entry name" value="YWTD domain"/>
    <property type="match status" value="1"/>
</dbReference>